<feature type="transmembrane region" description="Helical" evidence="1">
    <location>
        <begin position="144"/>
        <end position="166"/>
    </location>
</feature>
<reference evidence="2 3" key="1">
    <citation type="submission" date="2022-02" db="EMBL/GenBank/DDBJ databases">
        <title>Paenibacillus sp. MBLB1776 Whole Genome Shotgun Sequencing.</title>
        <authorList>
            <person name="Hwang C.Y."/>
            <person name="Cho E.-S."/>
            <person name="Seo M.-J."/>
        </authorList>
    </citation>
    <scope>NUCLEOTIDE SEQUENCE [LARGE SCALE GENOMIC DNA]</scope>
    <source>
        <strain evidence="2 3">MBLB1776</strain>
    </source>
</reference>
<keyword evidence="3" id="KW-1185">Reference proteome</keyword>
<dbReference type="RefSeq" id="WP_315605551.1">
    <property type="nucleotide sequence ID" value="NZ_CP130318.1"/>
</dbReference>
<dbReference type="Proteomes" id="UP001305702">
    <property type="component" value="Chromosome"/>
</dbReference>
<sequence length="215" mass="24113">MTLRKWFYLFWTTLLLGTVAACATGLVLMGTYKDFSFMELTEPGLNGSTLIFMILGGATISLLSQMGFFSYMIIRFIAMGILRSRVRWDLLQLAVVIVVMIDTIYLRYSTFASNESWVGYALLPVLILLFALAISWWKVKLTNGGAFLSTLFFMFVATILEAVPALNLDSPPSYIFMLVPLLVCNAWQILILQKVLDNKKEPEAGSLAPPRTKRG</sequence>
<proteinExistence type="predicted"/>
<keyword evidence="1" id="KW-1133">Transmembrane helix</keyword>
<evidence type="ECO:0000256" key="1">
    <source>
        <dbReference type="SAM" id="Phobius"/>
    </source>
</evidence>
<dbReference type="PROSITE" id="PS51257">
    <property type="entry name" value="PROKAR_LIPOPROTEIN"/>
    <property type="match status" value="1"/>
</dbReference>
<dbReference type="SMART" id="SM01251">
    <property type="entry name" value="KbaA"/>
    <property type="match status" value="1"/>
</dbReference>
<evidence type="ECO:0000313" key="2">
    <source>
        <dbReference type="EMBL" id="WNQ11777.1"/>
    </source>
</evidence>
<gene>
    <name evidence="2" type="ORF">MJA45_01520</name>
</gene>
<feature type="transmembrane region" description="Helical" evidence="1">
    <location>
        <begin position="86"/>
        <end position="105"/>
    </location>
</feature>
<feature type="transmembrane region" description="Helical" evidence="1">
    <location>
        <begin position="50"/>
        <end position="74"/>
    </location>
</feature>
<dbReference type="KEGG" id="paun:MJA45_01520"/>
<dbReference type="InterPro" id="IPR024164">
    <property type="entry name" value="KinB-signalling_activ"/>
</dbReference>
<dbReference type="Pfam" id="PF14089">
    <property type="entry name" value="KbaA"/>
    <property type="match status" value="1"/>
</dbReference>
<keyword evidence="1" id="KW-0472">Membrane</keyword>
<protein>
    <submittedName>
        <fullName evidence="2">KinB-signaling pathway activation protein</fullName>
    </submittedName>
</protein>
<accession>A0AA96LHV7</accession>
<dbReference type="PIRSF" id="PIRSF029886">
    <property type="entry name" value="KBAA"/>
    <property type="match status" value="1"/>
</dbReference>
<dbReference type="EMBL" id="CP130318">
    <property type="protein sequence ID" value="WNQ11777.1"/>
    <property type="molecule type" value="Genomic_DNA"/>
</dbReference>
<feature type="transmembrane region" description="Helical" evidence="1">
    <location>
        <begin position="117"/>
        <end position="137"/>
    </location>
</feature>
<dbReference type="GO" id="GO:0045881">
    <property type="term" value="P:positive regulation of sporulation resulting in formation of a cellular spore"/>
    <property type="evidence" value="ECO:0007669"/>
    <property type="project" value="InterPro"/>
</dbReference>
<feature type="transmembrane region" description="Helical" evidence="1">
    <location>
        <begin position="172"/>
        <end position="192"/>
    </location>
</feature>
<dbReference type="AlphaFoldDB" id="A0AA96LHV7"/>
<keyword evidence="1" id="KW-0812">Transmembrane</keyword>
<evidence type="ECO:0000313" key="3">
    <source>
        <dbReference type="Proteomes" id="UP001305702"/>
    </source>
</evidence>
<feature type="transmembrane region" description="Helical" evidence="1">
    <location>
        <begin position="7"/>
        <end position="30"/>
    </location>
</feature>
<organism evidence="2 3">
    <name type="scientific">Paenibacillus aurantius</name>
    <dbReference type="NCBI Taxonomy" id="2918900"/>
    <lineage>
        <taxon>Bacteria</taxon>
        <taxon>Bacillati</taxon>
        <taxon>Bacillota</taxon>
        <taxon>Bacilli</taxon>
        <taxon>Bacillales</taxon>
        <taxon>Paenibacillaceae</taxon>
        <taxon>Paenibacillus</taxon>
    </lineage>
</organism>
<name>A0AA96LHV7_9BACL</name>